<dbReference type="NCBIfam" id="TIGR00528">
    <property type="entry name" value="gcvT"/>
    <property type="match status" value="1"/>
</dbReference>
<dbReference type="InterPro" id="IPR027266">
    <property type="entry name" value="TrmE/GcvT-like"/>
</dbReference>
<keyword evidence="15" id="KW-1185">Reference proteome</keyword>
<organism evidence="14 15">
    <name type="scientific">Batillaria attramentaria</name>
    <dbReference type="NCBI Taxonomy" id="370345"/>
    <lineage>
        <taxon>Eukaryota</taxon>
        <taxon>Metazoa</taxon>
        <taxon>Spiralia</taxon>
        <taxon>Lophotrochozoa</taxon>
        <taxon>Mollusca</taxon>
        <taxon>Gastropoda</taxon>
        <taxon>Caenogastropoda</taxon>
        <taxon>Sorbeoconcha</taxon>
        <taxon>Cerithioidea</taxon>
        <taxon>Batillariidae</taxon>
        <taxon>Batillaria</taxon>
    </lineage>
</organism>
<keyword evidence="8 11" id="KW-0496">Mitochondrion</keyword>
<dbReference type="Gene3D" id="4.10.1250.10">
    <property type="entry name" value="Aminomethyltransferase fragment"/>
    <property type="match status" value="1"/>
</dbReference>
<keyword evidence="5 11" id="KW-0032">Aminotransferase</keyword>
<dbReference type="FunFam" id="2.40.30.110:FF:000002">
    <property type="entry name" value="Aminomethyltransferase"/>
    <property type="match status" value="1"/>
</dbReference>
<feature type="domain" description="GCVT N-terminal" evidence="12">
    <location>
        <begin position="49"/>
        <end position="307"/>
    </location>
</feature>
<evidence type="ECO:0000256" key="11">
    <source>
        <dbReference type="RuleBase" id="RU003981"/>
    </source>
</evidence>
<dbReference type="Gene3D" id="3.30.70.1400">
    <property type="entry name" value="Aminomethyltransferase beta-barrel domains"/>
    <property type="match status" value="1"/>
</dbReference>
<evidence type="ECO:0000256" key="7">
    <source>
        <dbReference type="ARBA" id="ARBA00022946"/>
    </source>
</evidence>
<evidence type="ECO:0000313" key="15">
    <source>
        <dbReference type="Proteomes" id="UP001519460"/>
    </source>
</evidence>
<comment type="function">
    <text evidence="1 11">The glycine cleavage system catalyzes the degradation of glycine.</text>
</comment>
<evidence type="ECO:0000256" key="10">
    <source>
        <dbReference type="PIRSR" id="PIRSR006487-1"/>
    </source>
</evidence>
<evidence type="ECO:0000313" key="14">
    <source>
        <dbReference type="EMBL" id="KAK7499906.1"/>
    </source>
</evidence>
<reference evidence="14 15" key="1">
    <citation type="journal article" date="2023" name="Sci. Data">
        <title>Genome assembly of the Korean intertidal mud-creeper Batillaria attramentaria.</title>
        <authorList>
            <person name="Patra A.K."/>
            <person name="Ho P.T."/>
            <person name="Jun S."/>
            <person name="Lee S.J."/>
            <person name="Kim Y."/>
            <person name="Won Y.J."/>
        </authorList>
    </citation>
    <scope>NUCLEOTIDE SEQUENCE [LARGE SCALE GENOMIC DNA]</scope>
    <source>
        <strain evidence="14">Wonlab-2016</strain>
    </source>
</reference>
<dbReference type="Pfam" id="PF08669">
    <property type="entry name" value="GCV_T_C"/>
    <property type="match status" value="1"/>
</dbReference>
<keyword evidence="6 11" id="KW-0808">Transferase</keyword>
<evidence type="ECO:0000256" key="1">
    <source>
        <dbReference type="ARBA" id="ARBA00003631"/>
    </source>
</evidence>
<evidence type="ECO:0000259" key="12">
    <source>
        <dbReference type="Pfam" id="PF01571"/>
    </source>
</evidence>
<dbReference type="PIRSF" id="PIRSF006487">
    <property type="entry name" value="GcvT"/>
    <property type="match status" value="1"/>
</dbReference>
<dbReference type="FunFam" id="4.10.1250.10:FF:000002">
    <property type="entry name" value="Aminomethyltransferase"/>
    <property type="match status" value="1"/>
</dbReference>
<comment type="subunit">
    <text evidence="4 11">The glycine cleavage system is composed of four proteins: P, T, L and H.</text>
</comment>
<feature type="domain" description="Aminomethyltransferase C-terminal" evidence="13">
    <location>
        <begin position="331"/>
        <end position="409"/>
    </location>
</feature>
<dbReference type="EMBL" id="JACVVK020000040">
    <property type="protein sequence ID" value="KAK7499906.1"/>
    <property type="molecule type" value="Genomic_DNA"/>
</dbReference>
<dbReference type="GO" id="GO:0004047">
    <property type="term" value="F:aminomethyltransferase activity"/>
    <property type="evidence" value="ECO:0007669"/>
    <property type="project" value="UniProtKB-EC"/>
</dbReference>
<dbReference type="InterPro" id="IPR006223">
    <property type="entry name" value="GcvT"/>
</dbReference>
<proteinExistence type="inferred from homology"/>
<feature type="binding site" evidence="10">
    <location>
        <position position="243"/>
    </location>
    <ligand>
        <name>substrate</name>
    </ligand>
</feature>
<evidence type="ECO:0000256" key="5">
    <source>
        <dbReference type="ARBA" id="ARBA00022576"/>
    </source>
</evidence>
<dbReference type="PANTHER" id="PTHR43757:SF16">
    <property type="entry name" value="AMINOMETHYLTRANSFERASE, MITOCHONDRIAL"/>
    <property type="match status" value="1"/>
</dbReference>
<dbReference type="PANTHER" id="PTHR43757">
    <property type="entry name" value="AMINOMETHYLTRANSFERASE"/>
    <property type="match status" value="1"/>
</dbReference>
<comment type="catalytic activity">
    <reaction evidence="9 11">
        <text>N(6)-[(R)-S(8)-aminomethyldihydrolipoyl]-L-lysyl-[protein] + (6S)-5,6,7,8-tetrahydrofolate = N(6)-[(R)-dihydrolipoyl]-L-lysyl-[protein] + (6R)-5,10-methylene-5,6,7,8-tetrahydrofolate + NH4(+)</text>
        <dbReference type="Rhea" id="RHEA:16945"/>
        <dbReference type="Rhea" id="RHEA-COMP:10475"/>
        <dbReference type="Rhea" id="RHEA-COMP:10492"/>
        <dbReference type="ChEBI" id="CHEBI:15636"/>
        <dbReference type="ChEBI" id="CHEBI:28938"/>
        <dbReference type="ChEBI" id="CHEBI:57453"/>
        <dbReference type="ChEBI" id="CHEBI:83100"/>
        <dbReference type="ChEBI" id="CHEBI:83143"/>
        <dbReference type="EC" id="2.1.2.10"/>
    </reaction>
</comment>
<comment type="caution">
    <text evidence="14">The sequence shown here is derived from an EMBL/GenBank/DDBJ whole genome shotgun (WGS) entry which is preliminary data.</text>
</comment>
<comment type="similarity">
    <text evidence="3 11">Belongs to the GcvT family.</text>
</comment>
<dbReference type="InterPro" id="IPR006222">
    <property type="entry name" value="GCVT_N"/>
</dbReference>
<dbReference type="GO" id="GO:0008483">
    <property type="term" value="F:transaminase activity"/>
    <property type="evidence" value="ECO:0007669"/>
    <property type="project" value="UniProtKB-KW"/>
</dbReference>
<evidence type="ECO:0000259" key="13">
    <source>
        <dbReference type="Pfam" id="PF08669"/>
    </source>
</evidence>
<protein>
    <recommendedName>
        <fullName evidence="11">Aminomethyltransferase</fullName>
        <ecNumber evidence="11">2.1.2.10</ecNumber>
    </recommendedName>
    <alternativeName>
        <fullName evidence="11">Glycine cleavage system T protein</fullName>
    </alternativeName>
</protein>
<sequence>MAAASLLAMRYGRVSPSLIRQCVCSMNATRMLATQPDVSAQGELRRTCLYDFHVQHGGKMVPFAGWEMPVHYKTSISEEHFQVRNSVGIFDVSHMLKTHVLGKDRFEFMERLVVGDIKGLKENTGTLTVFTNEKGGIEDDLIVSHVSGDYLYVVSNAGCIDKDWANMTAMAEKLKQEGKDVELKHNKHALIAVQGPLMSKVLQPLLNFDLAALPFMSTHVGSVCEVKDCRVTRCGYTGEDGVEITIPQGFAMGVLDRLLSSKVADVKMIGLGARDSLRLEAGLCLYGNDIDETTTPVEASLTWLIGKARRARADFPGAKIILEQIASKPKRRRVGFLSTGPPARSGTDIYDESGSKVIGKITSGCPSPSLKKNVAMGYVERDFGKNGTDVKFEIRKKMYDAQVAKMPFVMSKYYIPK</sequence>
<evidence type="ECO:0000256" key="8">
    <source>
        <dbReference type="ARBA" id="ARBA00023128"/>
    </source>
</evidence>
<dbReference type="Gene3D" id="3.30.1360.120">
    <property type="entry name" value="Probable tRNA modification gtpase trme, domain 1"/>
    <property type="match status" value="1"/>
</dbReference>
<dbReference type="FunFam" id="3.30.70.1400:FF:000001">
    <property type="entry name" value="Aminomethyltransferase"/>
    <property type="match status" value="1"/>
</dbReference>
<dbReference type="NCBIfam" id="NF001567">
    <property type="entry name" value="PRK00389.1"/>
    <property type="match status" value="1"/>
</dbReference>
<dbReference type="InterPro" id="IPR029043">
    <property type="entry name" value="GcvT/YgfZ_C"/>
</dbReference>
<dbReference type="Proteomes" id="UP001519460">
    <property type="component" value="Unassembled WGS sequence"/>
</dbReference>
<accession>A0ABD0LKZ8</accession>
<dbReference type="InterPro" id="IPR013977">
    <property type="entry name" value="GcvT_C"/>
</dbReference>
<evidence type="ECO:0000256" key="4">
    <source>
        <dbReference type="ARBA" id="ARBA00011690"/>
    </source>
</evidence>
<comment type="subcellular location">
    <subcellularLocation>
        <location evidence="2 11">Mitochondrion</location>
    </subcellularLocation>
</comment>
<keyword evidence="7 11" id="KW-0809">Transit peptide</keyword>
<name>A0ABD0LKZ8_9CAEN</name>
<evidence type="ECO:0000256" key="2">
    <source>
        <dbReference type="ARBA" id="ARBA00004173"/>
    </source>
</evidence>
<dbReference type="Gene3D" id="2.40.30.110">
    <property type="entry name" value="Aminomethyltransferase beta-barrel domains"/>
    <property type="match status" value="1"/>
</dbReference>
<dbReference type="GO" id="GO:0005739">
    <property type="term" value="C:mitochondrion"/>
    <property type="evidence" value="ECO:0007669"/>
    <property type="project" value="UniProtKB-SubCell"/>
</dbReference>
<evidence type="ECO:0000256" key="6">
    <source>
        <dbReference type="ARBA" id="ARBA00022679"/>
    </source>
</evidence>
<evidence type="ECO:0000256" key="9">
    <source>
        <dbReference type="ARBA" id="ARBA00047665"/>
    </source>
</evidence>
<dbReference type="Pfam" id="PF01571">
    <property type="entry name" value="GCV_T"/>
    <property type="match status" value="1"/>
</dbReference>
<dbReference type="InterPro" id="IPR028896">
    <property type="entry name" value="GcvT/YgfZ/DmdA"/>
</dbReference>
<evidence type="ECO:0000256" key="3">
    <source>
        <dbReference type="ARBA" id="ARBA00008609"/>
    </source>
</evidence>
<dbReference type="AlphaFoldDB" id="A0ABD0LKZ8"/>
<gene>
    <name evidence="14" type="ORF">BaRGS_00008754</name>
</gene>
<dbReference type="EC" id="2.1.2.10" evidence="11"/>
<dbReference type="SUPFAM" id="SSF101790">
    <property type="entry name" value="Aminomethyltransferase beta-barrel domain"/>
    <property type="match status" value="1"/>
</dbReference>
<dbReference type="SUPFAM" id="SSF103025">
    <property type="entry name" value="Folate-binding domain"/>
    <property type="match status" value="1"/>
</dbReference>